<dbReference type="PANTHER" id="PTHR23527:SF1">
    <property type="entry name" value="BLL3282 PROTEIN"/>
    <property type="match status" value="1"/>
</dbReference>
<feature type="transmembrane region" description="Helical" evidence="4">
    <location>
        <begin position="220"/>
        <end position="246"/>
    </location>
</feature>
<gene>
    <name evidence="6" type="primary">exuT_1</name>
    <name evidence="6" type="ORF">HC248_01000</name>
</gene>
<keyword evidence="7" id="KW-1185">Reference proteome</keyword>
<protein>
    <submittedName>
        <fullName evidence="6">Hexuronate transporter</fullName>
    </submittedName>
</protein>
<feature type="transmembrane region" description="Helical" evidence="4">
    <location>
        <begin position="12"/>
        <end position="33"/>
    </location>
</feature>
<feature type="transmembrane region" description="Helical" evidence="4">
    <location>
        <begin position="345"/>
        <end position="368"/>
    </location>
</feature>
<feature type="transmembrane region" description="Helical" evidence="4">
    <location>
        <begin position="252"/>
        <end position="274"/>
    </location>
</feature>
<keyword evidence="1 4" id="KW-0812">Transmembrane</keyword>
<evidence type="ECO:0000256" key="1">
    <source>
        <dbReference type="ARBA" id="ARBA00022692"/>
    </source>
</evidence>
<evidence type="ECO:0000313" key="6">
    <source>
        <dbReference type="EMBL" id="QJC55718.1"/>
    </source>
</evidence>
<dbReference type="GO" id="GO:0022857">
    <property type="term" value="F:transmembrane transporter activity"/>
    <property type="evidence" value="ECO:0007669"/>
    <property type="project" value="InterPro"/>
</dbReference>
<dbReference type="InterPro" id="IPR020846">
    <property type="entry name" value="MFS_dom"/>
</dbReference>
<name>A0A6H2H780_9BURK</name>
<accession>A0A6H2H780</accession>
<keyword evidence="2 4" id="KW-1133">Transmembrane helix</keyword>
<feature type="transmembrane region" description="Helical" evidence="4">
    <location>
        <begin position="53"/>
        <end position="75"/>
    </location>
</feature>
<feature type="transmembrane region" description="Helical" evidence="4">
    <location>
        <begin position="380"/>
        <end position="400"/>
    </location>
</feature>
<dbReference type="RefSeq" id="WP_168921543.1">
    <property type="nucleotide sequence ID" value="NZ_CP051461.1"/>
</dbReference>
<evidence type="ECO:0000259" key="5">
    <source>
        <dbReference type="PROSITE" id="PS50850"/>
    </source>
</evidence>
<dbReference type="PROSITE" id="PS50850">
    <property type="entry name" value="MFS"/>
    <property type="match status" value="1"/>
</dbReference>
<feature type="transmembrane region" description="Helical" evidence="4">
    <location>
        <begin position="168"/>
        <end position="186"/>
    </location>
</feature>
<proteinExistence type="predicted"/>
<dbReference type="EMBL" id="CP051461">
    <property type="protein sequence ID" value="QJC55718.1"/>
    <property type="molecule type" value="Genomic_DNA"/>
</dbReference>
<dbReference type="SUPFAM" id="SSF103473">
    <property type="entry name" value="MFS general substrate transporter"/>
    <property type="match status" value="1"/>
</dbReference>
<feature type="transmembrane region" description="Helical" evidence="4">
    <location>
        <begin position="286"/>
        <end position="307"/>
    </location>
</feature>
<evidence type="ECO:0000256" key="3">
    <source>
        <dbReference type="ARBA" id="ARBA00023136"/>
    </source>
</evidence>
<evidence type="ECO:0000256" key="4">
    <source>
        <dbReference type="SAM" id="Phobius"/>
    </source>
</evidence>
<dbReference type="AlphaFoldDB" id="A0A6H2H780"/>
<sequence>MSQRESIQAPALGNWLTLSVSLFIQAMVAMALLTLPVMAPVVSKALQVSPALVGFYVSVTYIGAMISSLMSGAAVSRWGAIRISQIGLLLCALGLVLCAVPWLPVVALGALLIGLGYGPITPASSHLLARSTPPHQMSLVFSIKQTGVPLGAMMAGAIVPQLLLRIDWQWSLVSVALVCGLFAVLAQRLRASLDDDRKPAQTLNGASLIRPIRLVLGHRLLMSMAACSFMFSMVQMSLTTYLVTFLHVNLNYGLVAAGLALSLTQMGGVVGRIAWGFVSDRWLGAFRVLLLLAVLMSLCALAAAFFTPDMPTWIVLSILTIFGASAIGWNGVYLSEVARHAPKGLASTATGGTLAFTFLGVVVGPMLFGLVSNTAGGYPLAFLCLTFIASLSAVLLVFIFRRR</sequence>
<reference evidence="6 7" key="1">
    <citation type="submission" date="2020-04" db="EMBL/GenBank/DDBJ databases">
        <title>Complete genome of a Psychrophilic, Marine, Gas Vacuolate Bacterium Polaromonas vacuolata KCTC 22033T.</title>
        <authorList>
            <person name="Hwang K."/>
            <person name="Kim K.M."/>
        </authorList>
    </citation>
    <scope>NUCLEOTIDE SEQUENCE [LARGE SCALE GENOMIC DNA]</scope>
    <source>
        <strain evidence="6 7">KCTC 22033</strain>
    </source>
</reference>
<feature type="domain" description="Major facilitator superfamily (MFS) profile" evidence="5">
    <location>
        <begin position="14"/>
        <end position="403"/>
    </location>
</feature>
<dbReference type="Gene3D" id="1.20.1250.20">
    <property type="entry name" value="MFS general substrate transporter like domains"/>
    <property type="match status" value="2"/>
</dbReference>
<dbReference type="PANTHER" id="PTHR23527">
    <property type="entry name" value="BLL3282 PROTEIN"/>
    <property type="match status" value="1"/>
</dbReference>
<keyword evidence="3 4" id="KW-0472">Membrane</keyword>
<evidence type="ECO:0000256" key="2">
    <source>
        <dbReference type="ARBA" id="ARBA00022989"/>
    </source>
</evidence>
<dbReference type="KEGG" id="pvac:HC248_01000"/>
<organism evidence="6 7">
    <name type="scientific">Polaromonas vacuolata</name>
    <dbReference type="NCBI Taxonomy" id="37448"/>
    <lineage>
        <taxon>Bacteria</taxon>
        <taxon>Pseudomonadati</taxon>
        <taxon>Pseudomonadota</taxon>
        <taxon>Betaproteobacteria</taxon>
        <taxon>Burkholderiales</taxon>
        <taxon>Comamonadaceae</taxon>
        <taxon>Polaromonas</taxon>
    </lineage>
</organism>
<dbReference type="Proteomes" id="UP000502041">
    <property type="component" value="Chromosome"/>
</dbReference>
<evidence type="ECO:0000313" key="7">
    <source>
        <dbReference type="Proteomes" id="UP000502041"/>
    </source>
</evidence>
<dbReference type="InterPro" id="IPR036259">
    <property type="entry name" value="MFS_trans_sf"/>
</dbReference>
<dbReference type="InterPro" id="IPR011701">
    <property type="entry name" value="MFS"/>
</dbReference>
<feature type="transmembrane region" description="Helical" evidence="4">
    <location>
        <begin position="313"/>
        <end position="333"/>
    </location>
</feature>
<feature type="transmembrane region" description="Helical" evidence="4">
    <location>
        <begin position="87"/>
        <end position="117"/>
    </location>
</feature>
<dbReference type="InterPro" id="IPR052952">
    <property type="entry name" value="MFS-Transporter"/>
</dbReference>
<dbReference type="Pfam" id="PF07690">
    <property type="entry name" value="MFS_1"/>
    <property type="match status" value="1"/>
</dbReference>